<evidence type="ECO:0000256" key="1">
    <source>
        <dbReference type="ARBA" id="ARBA00004685"/>
    </source>
</evidence>
<sequence>MSHRSQYHPLLSDDPANVEEKQRQTPLMQSSISSPRRLLLIFGFTLQGILVVTLCFALWVKNKPDCPFNPVYPQVLYSPAQEALKYQPKTFDMGFGRSKTIYQGEPSEEVDSAWLDLYNVFGLSKIPKWQARLLPNKTLPIPGDEQNYAVGLAVFHQLHCLNMIRQGLYPEYYRDPVTGSIAGFPAEEWPDHVSHCLDNIRQSIMCASDISLIVWQWFEEDNRASIMMNTVHSCRNFDNIVDWAKAHRRGHKFDLNVHVQDDIEIPVF</sequence>
<name>A0ABP1DYJ5_9APHY</name>
<keyword evidence="4" id="KW-0812">Transmembrane</keyword>
<feature type="transmembrane region" description="Helical" evidence="4">
    <location>
        <begin position="38"/>
        <end position="60"/>
    </location>
</feature>
<keyword evidence="6" id="KW-1185">Reference proteome</keyword>
<accession>A0ABP1DYJ5</accession>
<organism evidence="5 6">
    <name type="scientific">Somion occarium</name>
    <dbReference type="NCBI Taxonomy" id="3059160"/>
    <lineage>
        <taxon>Eukaryota</taxon>
        <taxon>Fungi</taxon>
        <taxon>Dikarya</taxon>
        <taxon>Basidiomycota</taxon>
        <taxon>Agaricomycotina</taxon>
        <taxon>Agaricomycetes</taxon>
        <taxon>Polyporales</taxon>
        <taxon>Cerrenaceae</taxon>
        <taxon>Somion</taxon>
    </lineage>
</organism>
<feature type="region of interest" description="Disordered" evidence="3">
    <location>
        <begin position="1"/>
        <end position="29"/>
    </location>
</feature>
<keyword evidence="4" id="KW-1133">Transmembrane helix</keyword>
<dbReference type="PANTHER" id="PTHR33365:SF4">
    <property type="entry name" value="CYCLOCHLOROTINE BIOSYNTHESIS PROTEIN O"/>
    <property type="match status" value="1"/>
</dbReference>
<evidence type="ECO:0000313" key="6">
    <source>
        <dbReference type="Proteomes" id="UP001497453"/>
    </source>
</evidence>
<dbReference type="PANTHER" id="PTHR33365">
    <property type="entry name" value="YALI0B05434P"/>
    <property type="match status" value="1"/>
</dbReference>
<dbReference type="InterPro" id="IPR021765">
    <property type="entry name" value="UstYa-like"/>
</dbReference>
<proteinExistence type="inferred from homology"/>
<evidence type="ECO:0000256" key="2">
    <source>
        <dbReference type="ARBA" id="ARBA00035112"/>
    </source>
</evidence>
<comment type="similarity">
    <text evidence="2">Belongs to the ustYa family.</text>
</comment>
<evidence type="ECO:0000313" key="5">
    <source>
        <dbReference type="EMBL" id="CAL1712108.1"/>
    </source>
</evidence>
<dbReference type="Proteomes" id="UP001497453">
    <property type="component" value="Chromosome 7"/>
</dbReference>
<evidence type="ECO:0000256" key="4">
    <source>
        <dbReference type="SAM" id="Phobius"/>
    </source>
</evidence>
<protein>
    <submittedName>
        <fullName evidence="5">Uncharacterized protein</fullName>
    </submittedName>
</protein>
<dbReference type="Pfam" id="PF11807">
    <property type="entry name" value="UstYa"/>
    <property type="match status" value="1"/>
</dbReference>
<comment type="pathway">
    <text evidence="1">Mycotoxin biosynthesis.</text>
</comment>
<keyword evidence="4" id="KW-0472">Membrane</keyword>
<dbReference type="EMBL" id="OZ037950">
    <property type="protein sequence ID" value="CAL1712108.1"/>
    <property type="molecule type" value="Genomic_DNA"/>
</dbReference>
<evidence type="ECO:0000256" key="3">
    <source>
        <dbReference type="SAM" id="MobiDB-lite"/>
    </source>
</evidence>
<gene>
    <name evidence="5" type="ORF">GFSPODELE1_LOCUS8668</name>
</gene>
<reference evidence="6" key="1">
    <citation type="submission" date="2024-04" db="EMBL/GenBank/DDBJ databases">
        <authorList>
            <person name="Shaw F."/>
            <person name="Minotto A."/>
        </authorList>
    </citation>
    <scope>NUCLEOTIDE SEQUENCE [LARGE SCALE GENOMIC DNA]</scope>
</reference>